<organism evidence="2 3">
    <name type="scientific">Molossus molossus</name>
    <name type="common">Pallas' mastiff bat</name>
    <name type="synonym">Vespertilio molossus</name>
    <dbReference type="NCBI Taxonomy" id="27622"/>
    <lineage>
        <taxon>Eukaryota</taxon>
        <taxon>Metazoa</taxon>
        <taxon>Chordata</taxon>
        <taxon>Craniata</taxon>
        <taxon>Vertebrata</taxon>
        <taxon>Euteleostomi</taxon>
        <taxon>Mammalia</taxon>
        <taxon>Eutheria</taxon>
        <taxon>Laurasiatheria</taxon>
        <taxon>Chiroptera</taxon>
        <taxon>Yangochiroptera</taxon>
        <taxon>Molossidae</taxon>
        <taxon>Molossus</taxon>
    </lineage>
</organism>
<evidence type="ECO:0000313" key="3">
    <source>
        <dbReference type="Proteomes" id="UP000550707"/>
    </source>
</evidence>
<reference evidence="2 3" key="1">
    <citation type="journal article" date="2020" name="Nature">
        <title>Six reference-quality genomes reveal evolution of bat adaptations.</title>
        <authorList>
            <person name="Jebb D."/>
            <person name="Huang Z."/>
            <person name="Pippel M."/>
            <person name="Hughes G.M."/>
            <person name="Lavrichenko K."/>
            <person name="Devanna P."/>
            <person name="Winkler S."/>
            <person name="Jermiin L.S."/>
            <person name="Skirmuntt E.C."/>
            <person name="Katzourakis A."/>
            <person name="Burkitt-Gray L."/>
            <person name="Ray D.A."/>
            <person name="Sullivan K.A.M."/>
            <person name="Roscito J.G."/>
            <person name="Kirilenko B.M."/>
            <person name="Davalos L.M."/>
            <person name="Corthals A.P."/>
            <person name="Power M.L."/>
            <person name="Jones G."/>
            <person name="Ransome R.D."/>
            <person name="Dechmann D.K.N."/>
            <person name="Locatelli A.G."/>
            <person name="Puechmaille S.J."/>
            <person name="Fedrigo O."/>
            <person name="Jarvis E.D."/>
            <person name="Hiller M."/>
            <person name="Vernes S.C."/>
            <person name="Myers E.W."/>
            <person name="Teeling E.C."/>
        </authorList>
    </citation>
    <scope>NUCLEOTIDE SEQUENCE [LARGE SCALE GENOMIC DNA]</scope>
    <source>
        <strain evidence="2">MMolMol1</strain>
        <tissue evidence="2">Muscle</tissue>
    </source>
</reference>
<dbReference type="EMBL" id="JACASF010000011">
    <property type="protein sequence ID" value="KAF6450472.1"/>
    <property type="molecule type" value="Genomic_DNA"/>
</dbReference>
<feature type="region of interest" description="Disordered" evidence="1">
    <location>
        <begin position="1"/>
        <end position="66"/>
    </location>
</feature>
<proteinExistence type="predicted"/>
<comment type="caution">
    <text evidence="2">The sequence shown here is derived from an EMBL/GenBank/DDBJ whole genome shotgun (WGS) entry which is preliminary data.</text>
</comment>
<dbReference type="InParanoid" id="A0A7J8FTJ2"/>
<sequence length="192" mass="20264">MRRTTPTHVGLSDPEPPAPNLSTTLSSPGRVPGGFPAPARLARRPAPPTPRGARLPHLSGRSVRLSRPDPASCPLLLPPTTLLPAPSRVCPQSPALLPVLPTLLCPVHPSLLAAYVHVPPLPVVQPQASPAVLLRRRLLLSLPGAEAELRLPAGAARPALFPFSLPGKQRGERRGRDLAACWLSATNSEHGQ</sequence>
<dbReference type="Proteomes" id="UP000550707">
    <property type="component" value="Unassembled WGS sequence"/>
</dbReference>
<gene>
    <name evidence="2" type="ORF">HJG59_008356</name>
</gene>
<name>A0A7J8FTJ2_MOLMO</name>
<evidence type="ECO:0000256" key="1">
    <source>
        <dbReference type="SAM" id="MobiDB-lite"/>
    </source>
</evidence>
<accession>A0A7J8FTJ2</accession>
<evidence type="ECO:0000313" key="2">
    <source>
        <dbReference type="EMBL" id="KAF6450472.1"/>
    </source>
</evidence>
<protein>
    <submittedName>
        <fullName evidence="2">Uncharacterized protein</fullName>
    </submittedName>
</protein>
<dbReference type="AlphaFoldDB" id="A0A7J8FTJ2"/>
<keyword evidence="3" id="KW-1185">Reference proteome</keyword>